<reference evidence="1" key="2">
    <citation type="submission" date="2004-08" db="EMBL/GenBank/DDBJ databases">
        <authorList>
            <person name="Putnam N."/>
            <person name="Detter J.C."/>
            <person name="Richardson P.M."/>
            <person name="Rokhsar D."/>
        </authorList>
    </citation>
    <scope>NUCLEOTIDE SEQUENCE</scope>
</reference>
<name>Q649C7_UNCAG</name>
<evidence type="ECO:0000313" key="1">
    <source>
        <dbReference type="EMBL" id="AAU84000.1"/>
    </source>
</evidence>
<organism evidence="1">
    <name type="scientific">Uncultured archaeon GZfos26G2</name>
    <dbReference type="NCBI Taxonomy" id="3386331"/>
    <lineage>
        <taxon>Archaea</taxon>
        <taxon>Methanobacteriati</taxon>
        <taxon>Methanobacteriota</taxon>
        <taxon>Stenosarchaea group</taxon>
        <taxon>Methanomicrobia</taxon>
        <taxon>Candidatus Methanophagales</taxon>
        <taxon>Candidatus Methanophagaceae</taxon>
        <taxon>Candidatus Methanophaga</taxon>
    </lineage>
</organism>
<reference evidence="1" key="1">
    <citation type="journal article" date="2004" name="Science">
        <title>Reverse methanogenesis: testing the hypothesis with environmental genomics.</title>
        <authorList>
            <person name="Hallam S.J."/>
            <person name="Putnam N."/>
            <person name="Preston C.M."/>
            <person name="Detter J.C."/>
            <person name="Rokhsar D."/>
            <person name="Richardson P.M."/>
            <person name="DeLong E.F."/>
        </authorList>
    </citation>
    <scope>NUCLEOTIDE SEQUENCE</scope>
</reference>
<gene>
    <name evidence="1" type="ORF">GZ35B7_33</name>
</gene>
<proteinExistence type="predicted"/>
<dbReference type="AlphaFoldDB" id="Q649C7"/>
<dbReference type="EMBL" id="AY714864">
    <property type="protein sequence ID" value="AAU84000.1"/>
    <property type="molecule type" value="Genomic_DNA"/>
</dbReference>
<protein>
    <submittedName>
        <fullName evidence="1">Uncharacterized protein</fullName>
    </submittedName>
</protein>
<sequence length="184" mass="21773">MTLLETSARLEENADLHIARLLILIGTFSGMEGNKTVNGLTKLAKLDFLLRYPIYLERALEVKSVSKAEAEVKQYERQNIESTMVRYRYGPWNFRYRRFLNTLIGKGLVHVKIENRTTKIGITEKGLRIYTELIDIEDFQDFFKRAKLLKRNFNWSGTNLMKFIYKTFPEITTLRLGERIEYEY</sequence>
<accession>Q649C7</accession>